<comment type="caution">
    <text evidence="5">The sequence shown here is derived from an EMBL/GenBank/DDBJ whole genome shotgun (WGS) entry which is preliminary data.</text>
</comment>
<dbReference type="OrthoDB" id="440760at2759"/>
<sequence>MSLTTVTPGKRLGITHDYSAGKGTYVRNGTIFATVCGKKHIIENEPGTLPIIAVLGKNQESAIPVVGSEILGKVTKIHAKQATVSIMMIGNVPCRKDFHGIIRLQDVRATEKDKVKIFECFRPGDVLRAQIISMGDQRSYYLSTAKNEYGVVFAQSSLGNTMIPISWNEMQDPKTLIIENRKCAKPF</sequence>
<dbReference type="Gene3D" id="2.40.50.140">
    <property type="entry name" value="Nucleic acid-binding proteins"/>
    <property type="match status" value="1"/>
</dbReference>
<dbReference type="InterPro" id="IPR003029">
    <property type="entry name" value="S1_domain"/>
</dbReference>
<comment type="subcellular location">
    <subcellularLocation>
        <location evidence="1">Nucleus</location>
        <location evidence="1">Nucleolus</location>
    </subcellularLocation>
</comment>
<dbReference type="PANTHER" id="PTHR12686">
    <property type="entry name" value="3'-5' EXORIBONUCLEASE CSL4-RELATED"/>
    <property type="match status" value="1"/>
</dbReference>
<proteinExistence type="predicted"/>
<dbReference type="Pfam" id="PF14382">
    <property type="entry name" value="ECR1_N"/>
    <property type="match status" value="1"/>
</dbReference>
<dbReference type="GO" id="GO:0005737">
    <property type="term" value="C:cytoplasm"/>
    <property type="evidence" value="ECO:0007669"/>
    <property type="project" value="TreeGrafter"/>
</dbReference>
<evidence type="ECO:0000259" key="4">
    <source>
        <dbReference type="PROSITE" id="PS50126"/>
    </source>
</evidence>
<dbReference type="GO" id="GO:0005730">
    <property type="term" value="C:nucleolus"/>
    <property type="evidence" value="ECO:0007669"/>
    <property type="project" value="UniProtKB-SubCell"/>
</dbReference>
<reference evidence="5 6" key="1">
    <citation type="journal article" date="2018" name="MBio">
        <title>Comparative Genomics Reveals the Core Gene Toolbox for the Fungus-Insect Symbiosis.</title>
        <authorList>
            <person name="Wang Y."/>
            <person name="Stata M."/>
            <person name="Wang W."/>
            <person name="Stajich J.E."/>
            <person name="White M.M."/>
            <person name="Moncalvo J.M."/>
        </authorList>
    </citation>
    <scope>NUCLEOTIDE SEQUENCE [LARGE SCALE GENOMIC DNA]</scope>
    <source>
        <strain evidence="5 6">SWE-8-4</strain>
    </source>
</reference>
<evidence type="ECO:0000313" key="6">
    <source>
        <dbReference type="Proteomes" id="UP000245383"/>
    </source>
</evidence>
<evidence type="ECO:0000256" key="2">
    <source>
        <dbReference type="ARBA" id="ARBA00022490"/>
    </source>
</evidence>
<evidence type="ECO:0000313" key="5">
    <source>
        <dbReference type="EMBL" id="PVU96652.1"/>
    </source>
</evidence>
<dbReference type="STRING" id="133385.A0A2T9YWC9"/>
<dbReference type="GO" id="GO:0003723">
    <property type="term" value="F:RNA binding"/>
    <property type="evidence" value="ECO:0007669"/>
    <property type="project" value="InterPro"/>
</dbReference>
<keyword evidence="2" id="KW-0963">Cytoplasm</keyword>
<dbReference type="Gene3D" id="2.40.50.100">
    <property type="match status" value="1"/>
</dbReference>
<dbReference type="PANTHER" id="PTHR12686:SF8">
    <property type="entry name" value="EXOSOME COMPLEX COMPONENT CSL4"/>
    <property type="match status" value="1"/>
</dbReference>
<dbReference type="Pfam" id="PF10447">
    <property type="entry name" value="EXOSC1"/>
    <property type="match status" value="1"/>
</dbReference>
<dbReference type="InterPro" id="IPR039771">
    <property type="entry name" value="Csl4"/>
</dbReference>
<dbReference type="InterPro" id="IPR025721">
    <property type="entry name" value="Exosome_cplx_N_dom"/>
</dbReference>
<dbReference type="GO" id="GO:0000176">
    <property type="term" value="C:nuclear exosome (RNase complex)"/>
    <property type="evidence" value="ECO:0007669"/>
    <property type="project" value="TreeGrafter"/>
</dbReference>
<evidence type="ECO:0000256" key="1">
    <source>
        <dbReference type="ARBA" id="ARBA00004604"/>
    </source>
</evidence>
<dbReference type="InterPro" id="IPR019495">
    <property type="entry name" value="EXOSC1_C"/>
</dbReference>
<accession>A0A2T9YWC9</accession>
<organism evidence="5 6">
    <name type="scientific">Smittium simulii</name>
    <dbReference type="NCBI Taxonomy" id="133385"/>
    <lineage>
        <taxon>Eukaryota</taxon>
        <taxon>Fungi</taxon>
        <taxon>Fungi incertae sedis</taxon>
        <taxon>Zoopagomycota</taxon>
        <taxon>Kickxellomycotina</taxon>
        <taxon>Harpellomycetes</taxon>
        <taxon>Harpellales</taxon>
        <taxon>Legeriomycetaceae</taxon>
        <taxon>Smittium</taxon>
    </lineage>
</organism>
<keyword evidence="6" id="KW-1185">Reference proteome</keyword>
<dbReference type="Proteomes" id="UP000245383">
    <property type="component" value="Unassembled WGS sequence"/>
</dbReference>
<protein>
    <recommendedName>
        <fullName evidence="4">S1 motif domain-containing protein</fullName>
    </recommendedName>
</protein>
<dbReference type="EMBL" id="MBFR01000027">
    <property type="protein sequence ID" value="PVU96652.1"/>
    <property type="molecule type" value="Genomic_DNA"/>
</dbReference>
<evidence type="ECO:0000256" key="3">
    <source>
        <dbReference type="ARBA" id="ARBA00022835"/>
    </source>
</evidence>
<dbReference type="GO" id="GO:0006396">
    <property type="term" value="P:RNA processing"/>
    <property type="evidence" value="ECO:0007669"/>
    <property type="project" value="InterPro"/>
</dbReference>
<keyword evidence="3" id="KW-0271">Exosome</keyword>
<dbReference type="SUPFAM" id="SSF110324">
    <property type="entry name" value="Ribosomal L27 protein-like"/>
    <property type="match status" value="1"/>
</dbReference>
<name>A0A2T9YWC9_9FUNG</name>
<dbReference type="FunFam" id="2.40.50.140:FF:000223">
    <property type="entry name" value="Chromosome 1, whole genome shotgun sequence"/>
    <property type="match status" value="1"/>
</dbReference>
<dbReference type="InterPro" id="IPR012340">
    <property type="entry name" value="NA-bd_OB-fold"/>
</dbReference>
<feature type="domain" description="S1 motif" evidence="4">
    <location>
        <begin position="67"/>
        <end position="146"/>
    </location>
</feature>
<gene>
    <name evidence="5" type="ORF">BB561_001056</name>
</gene>
<dbReference type="CDD" id="cd05791">
    <property type="entry name" value="S1_CSL4"/>
    <property type="match status" value="1"/>
</dbReference>
<dbReference type="PROSITE" id="PS50126">
    <property type="entry name" value="S1"/>
    <property type="match status" value="1"/>
</dbReference>
<dbReference type="AlphaFoldDB" id="A0A2T9YWC9"/>
<dbReference type="SUPFAM" id="SSF50249">
    <property type="entry name" value="Nucleic acid-binding proteins"/>
    <property type="match status" value="1"/>
</dbReference>